<feature type="compositionally biased region" description="Polar residues" evidence="1">
    <location>
        <begin position="1"/>
        <end position="20"/>
    </location>
</feature>
<dbReference type="OrthoDB" id="6388605at2"/>
<evidence type="ECO:0000313" key="3">
    <source>
        <dbReference type="Proteomes" id="UP000321419"/>
    </source>
</evidence>
<evidence type="ECO:0000313" key="2">
    <source>
        <dbReference type="EMBL" id="GEK53312.1"/>
    </source>
</evidence>
<dbReference type="PANTHER" id="PTHR37166:SF1">
    <property type="entry name" value="PROTEIN FLAG"/>
    <property type="match status" value="1"/>
</dbReference>
<keyword evidence="3" id="KW-1185">Reference proteome</keyword>
<proteinExistence type="predicted"/>
<feature type="region of interest" description="Disordered" evidence="1">
    <location>
        <begin position="1"/>
        <end position="23"/>
    </location>
</feature>
<dbReference type="Gene3D" id="3.30.160.170">
    <property type="entry name" value="FlaG-like"/>
    <property type="match status" value="1"/>
</dbReference>
<protein>
    <submittedName>
        <fullName evidence="2">Flagellar protein FlaG</fullName>
    </submittedName>
</protein>
<comment type="caution">
    <text evidence="2">The sequence shown here is derived from an EMBL/GenBank/DDBJ whole genome shotgun (WGS) entry which is preliminary data.</text>
</comment>
<accession>A0A510XQK5</accession>
<keyword evidence="2" id="KW-0282">Flagellum</keyword>
<dbReference type="PANTHER" id="PTHR37166">
    <property type="entry name" value="PROTEIN FLAG"/>
    <property type="match status" value="1"/>
</dbReference>
<dbReference type="RefSeq" id="WP_089348328.1">
    <property type="nucleotide sequence ID" value="NZ_BJUM01000002.1"/>
</dbReference>
<dbReference type="InterPro" id="IPR035924">
    <property type="entry name" value="FlaG-like_sf"/>
</dbReference>
<keyword evidence="2" id="KW-0966">Cell projection</keyword>
<dbReference type="Proteomes" id="UP000321419">
    <property type="component" value="Unassembled WGS sequence"/>
</dbReference>
<sequence>MIDFNSTQKANDGITSSSAPGQVKALIEEDKRNKGTEIAGKEAIDVDKTRKEEQQDKKDLIAEVKENLEKLSDFIPVTATNLIFEFDELGDPPIIKVLDKQSNEVIREIPTKEFREVAKALDEFADKLTNKGLLFNKTA</sequence>
<evidence type="ECO:0000256" key="1">
    <source>
        <dbReference type="SAM" id="MobiDB-lite"/>
    </source>
</evidence>
<dbReference type="AlphaFoldDB" id="A0A510XQK5"/>
<organism evidence="2 3">
    <name type="scientific">Pseudoalteromonas espejiana</name>
    <dbReference type="NCBI Taxonomy" id="28107"/>
    <lineage>
        <taxon>Bacteria</taxon>
        <taxon>Pseudomonadati</taxon>
        <taxon>Pseudomonadota</taxon>
        <taxon>Gammaproteobacteria</taxon>
        <taxon>Alteromonadales</taxon>
        <taxon>Pseudoalteromonadaceae</taxon>
        <taxon>Pseudoalteromonas</taxon>
    </lineage>
</organism>
<dbReference type="EMBL" id="BJUM01000002">
    <property type="protein sequence ID" value="GEK53312.1"/>
    <property type="molecule type" value="Genomic_DNA"/>
</dbReference>
<reference evidence="2 3" key="1">
    <citation type="submission" date="2019-07" db="EMBL/GenBank/DDBJ databases">
        <title>Whole genome shotgun sequence of Pseudoalteromonas espejiana NBRC 102222.</title>
        <authorList>
            <person name="Hosoyama A."/>
            <person name="Uohara A."/>
            <person name="Ohji S."/>
            <person name="Ichikawa N."/>
        </authorList>
    </citation>
    <scope>NUCLEOTIDE SEQUENCE [LARGE SCALE GENOMIC DNA]</scope>
    <source>
        <strain evidence="2 3">NBRC 102222</strain>
    </source>
</reference>
<dbReference type="Pfam" id="PF03646">
    <property type="entry name" value="FlaG"/>
    <property type="match status" value="1"/>
</dbReference>
<name>A0A510XQK5_9GAMM</name>
<keyword evidence="2" id="KW-0969">Cilium</keyword>
<gene>
    <name evidence="2" type="primary">flaG</name>
    <name evidence="2" type="ORF">PES01_01570</name>
</gene>
<dbReference type="InterPro" id="IPR005186">
    <property type="entry name" value="FlaG"/>
</dbReference>
<dbReference type="SUPFAM" id="SSF160214">
    <property type="entry name" value="FlaG-like"/>
    <property type="match status" value="1"/>
</dbReference>